<name>A0A0C9U2M5_PAXIN</name>
<protein>
    <submittedName>
        <fullName evidence="2">Unplaced genomic scaffold PAXINscaffold_28, whole genome shotgun sequence</fullName>
    </submittedName>
</protein>
<gene>
    <name evidence="2" type="ORF">PAXINDRAFT_13552</name>
</gene>
<feature type="region of interest" description="Disordered" evidence="1">
    <location>
        <begin position="1"/>
        <end position="88"/>
    </location>
</feature>
<reference evidence="2 3" key="1">
    <citation type="submission" date="2014-06" db="EMBL/GenBank/DDBJ databases">
        <authorList>
            <consortium name="DOE Joint Genome Institute"/>
            <person name="Kuo A."/>
            <person name="Kohler A."/>
            <person name="Nagy L.G."/>
            <person name="Floudas D."/>
            <person name="Copeland A."/>
            <person name="Barry K.W."/>
            <person name="Cichocki N."/>
            <person name="Veneault-Fourrey C."/>
            <person name="LaButti K."/>
            <person name="Lindquist E.A."/>
            <person name="Lipzen A."/>
            <person name="Lundell T."/>
            <person name="Morin E."/>
            <person name="Murat C."/>
            <person name="Sun H."/>
            <person name="Tunlid A."/>
            <person name="Henrissat B."/>
            <person name="Grigoriev I.V."/>
            <person name="Hibbett D.S."/>
            <person name="Martin F."/>
            <person name="Nordberg H.P."/>
            <person name="Cantor M.N."/>
            <person name="Hua S.X."/>
        </authorList>
    </citation>
    <scope>NUCLEOTIDE SEQUENCE [LARGE SCALE GENOMIC DNA]</scope>
    <source>
        <strain evidence="2 3">ATCC 200175</strain>
    </source>
</reference>
<dbReference type="Proteomes" id="UP000053647">
    <property type="component" value="Unassembled WGS sequence"/>
</dbReference>
<feature type="compositionally biased region" description="Basic and acidic residues" evidence="1">
    <location>
        <begin position="73"/>
        <end position="88"/>
    </location>
</feature>
<evidence type="ECO:0000313" key="2">
    <source>
        <dbReference type="EMBL" id="KIJ13591.1"/>
    </source>
</evidence>
<feature type="compositionally biased region" description="Polar residues" evidence="1">
    <location>
        <begin position="1"/>
        <end position="18"/>
    </location>
</feature>
<accession>A0A0C9U2M5</accession>
<feature type="compositionally biased region" description="Basic and acidic residues" evidence="1">
    <location>
        <begin position="47"/>
        <end position="56"/>
    </location>
</feature>
<organism evidence="2 3">
    <name type="scientific">Paxillus involutus ATCC 200175</name>
    <dbReference type="NCBI Taxonomy" id="664439"/>
    <lineage>
        <taxon>Eukaryota</taxon>
        <taxon>Fungi</taxon>
        <taxon>Dikarya</taxon>
        <taxon>Basidiomycota</taxon>
        <taxon>Agaricomycotina</taxon>
        <taxon>Agaricomycetes</taxon>
        <taxon>Agaricomycetidae</taxon>
        <taxon>Boletales</taxon>
        <taxon>Paxilineae</taxon>
        <taxon>Paxillaceae</taxon>
        <taxon>Paxillus</taxon>
    </lineage>
</organism>
<keyword evidence="3" id="KW-1185">Reference proteome</keyword>
<dbReference type="HOGENOM" id="CLU_2050362_0_0_1"/>
<evidence type="ECO:0000256" key="1">
    <source>
        <dbReference type="SAM" id="MobiDB-lite"/>
    </source>
</evidence>
<sequence>MAYNEATDTLGPNTTSARPTEPVGTLNRPHNKSNENEGKGKKGKKGKNNDGGDKNVRHAYVVPSPTPPASRLPPEHAARGGEGKRPKLDNMLERWAEDGMTGLELNEGAGEDEECKIVLD</sequence>
<dbReference type="EMBL" id="KN819350">
    <property type="protein sequence ID" value="KIJ13591.1"/>
    <property type="molecule type" value="Genomic_DNA"/>
</dbReference>
<reference evidence="3" key="2">
    <citation type="submission" date="2015-01" db="EMBL/GenBank/DDBJ databases">
        <title>Evolutionary Origins and Diversification of the Mycorrhizal Mutualists.</title>
        <authorList>
            <consortium name="DOE Joint Genome Institute"/>
            <consortium name="Mycorrhizal Genomics Consortium"/>
            <person name="Kohler A."/>
            <person name="Kuo A."/>
            <person name="Nagy L.G."/>
            <person name="Floudas D."/>
            <person name="Copeland A."/>
            <person name="Barry K.W."/>
            <person name="Cichocki N."/>
            <person name="Veneault-Fourrey C."/>
            <person name="LaButti K."/>
            <person name="Lindquist E.A."/>
            <person name="Lipzen A."/>
            <person name="Lundell T."/>
            <person name="Morin E."/>
            <person name="Murat C."/>
            <person name="Riley R."/>
            <person name="Ohm R."/>
            <person name="Sun H."/>
            <person name="Tunlid A."/>
            <person name="Henrissat B."/>
            <person name="Grigoriev I.V."/>
            <person name="Hibbett D.S."/>
            <person name="Martin F."/>
        </authorList>
    </citation>
    <scope>NUCLEOTIDE SEQUENCE [LARGE SCALE GENOMIC DNA]</scope>
    <source>
        <strain evidence="3">ATCC 200175</strain>
    </source>
</reference>
<evidence type="ECO:0000313" key="3">
    <source>
        <dbReference type="Proteomes" id="UP000053647"/>
    </source>
</evidence>
<dbReference type="AlphaFoldDB" id="A0A0C9U2M5"/>
<proteinExistence type="predicted"/>